<name>A0A6S7IZJ3_PARCT</name>
<sequence length="153" mass="17805">MRRRELEMKQLEVQAVNTDGGVSEQHSGIATAKMPKLPQFVDGQDDLDSYLQRFERFAKSNTWNESVWATSLSTLLTGKALDVYSRMSETAAVDYKELKEALLKRCDLTENGFRELWTEEFDEAEVKTSYQYVIDLREKLEQTLKLAREELKR</sequence>
<dbReference type="AlphaFoldDB" id="A0A6S7IZJ3"/>
<gene>
    <name evidence="1" type="ORF">PACLA_8A030278</name>
</gene>
<comment type="caution">
    <text evidence="1">The sequence shown here is derived from an EMBL/GenBank/DDBJ whole genome shotgun (WGS) entry which is preliminary data.</text>
</comment>
<dbReference type="Proteomes" id="UP001152795">
    <property type="component" value="Unassembled WGS sequence"/>
</dbReference>
<organism evidence="1 2">
    <name type="scientific">Paramuricea clavata</name>
    <name type="common">Red gorgonian</name>
    <name type="synonym">Violescent sea-whip</name>
    <dbReference type="NCBI Taxonomy" id="317549"/>
    <lineage>
        <taxon>Eukaryota</taxon>
        <taxon>Metazoa</taxon>
        <taxon>Cnidaria</taxon>
        <taxon>Anthozoa</taxon>
        <taxon>Octocorallia</taxon>
        <taxon>Malacalcyonacea</taxon>
        <taxon>Plexauridae</taxon>
        <taxon>Paramuricea</taxon>
    </lineage>
</organism>
<proteinExistence type="predicted"/>
<protein>
    <submittedName>
        <fullName evidence="1">Uncharacterized protein</fullName>
    </submittedName>
</protein>
<keyword evidence="2" id="KW-1185">Reference proteome</keyword>
<dbReference type="EMBL" id="CACRXK020006872">
    <property type="protein sequence ID" value="CAB4010692.1"/>
    <property type="molecule type" value="Genomic_DNA"/>
</dbReference>
<evidence type="ECO:0000313" key="1">
    <source>
        <dbReference type="EMBL" id="CAB4010692.1"/>
    </source>
</evidence>
<accession>A0A6S7IZJ3</accession>
<reference evidence="1" key="1">
    <citation type="submission" date="2020-04" db="EMBL/GenBank/DDBJ databases">
        <authorList>
            <person name="Alioto T."/>
            <person name="Alioto T."/>
            <person name="Gomez Garrido J."/>
        </authorList>
    </citation>
    <scope>NUCLEOTIDE SEQUENCE</scope>
    <source>
        <strain evidence="1">A484AB</strain>
    </source>
</reference>
<dbReference type="PANTHER" id="PTHR46888:SF1">
    <property type="entry name" value="RIBONUCLEASE H"/>
    <property type="match status" value="1"/>
</dbReference>
<evidence type="ECO:0000313" key="2">
    <source>
        <dbReference type="Proteomes" id="UP001152795"/>
    </source>
</evidence>
<dbReference type="PANTHER" id="PTHR46888">
    <property type="entry name" value="ZINC KNUCKLE DOMAINCONTAINING PROTEIN-RELATED"/>
    <property type="match status" value="1"/>
</dbReference>
<dbReference type="OrthoDB" id="5975462at2759"/>